<reference evidence="1" key="1">
    <citation type="submission" date="2022-04" db="EMBL/GenBank/DDBJ databases">
        <title>Genome of the entomopathogenic fungus Entomophthora muscae.</title>
        <authorList>
            <person name="Elya C."/>
            <person name="Lovett B.R."/>
            <person name="Lee E."/>
            <person name="Macias A.M."/>
            <person name="Hajek A.E."/>
            <person name="De Bivort B.L."/>
            <person name="Kasson M.T."/>
            <person name="De Fine Licht H.H."/>
            <person name="Stajich J.E."/>
        </authorList>
    </citation>
    <scope>NUCLEOTIDE SEQUENCE</scope>
    <source>
        <strain evidence="1">Berkeley</strain>
    </source>
</reference>
<keyword evidence="1" id="KW-0808">Transferase</keyword>
<evidence type="ECO:0000313" key="2">
    <source>
        <dbReference type="Proteomes" id="UP001165960"/>
    </source>
</evidence>
<sequence>MQNIIPPPTRLTGPHIQKAIVLPGLRHSDFQIGDQVRLGDSHFEDDLDDDMAGMSFLYSGEERAEERYPWVVTERRSLVEVFWQTGIITQAATTIAPHFHQSDHDLWPGQLVTRHNDERQGQILRVDPQERICDIEWTLKDGGLTTFETNVSIYELQLELDFVFHPGDIVSLQSPENKSDVWVGRFTGRCMSGKAEVLWLGSKSSFVDVRSLTRLEPAVGTEATSATGWLVPVLAWESASSESADEDESDSNLEEWVHLSESSTATEDCHTSATMEEEEEFHDLYPDFSMEDEVPDDHRYLNSKPGTNHRFLKRMHWEHSVLRDNLPKGIWVRGFDPRLDLLRVVMIGPHGTPYAGGAYCFDLYMDPSTFPESPPHCHYWARVGPRTDETRPLNPNLYPSGRVCLSLLGTWEGQAPQEQWSSASSILQLVISLQSLVLVSNPFFNEAGYDRMLGTPEGIRHSNAYNEHAFLLSLTTIPLSIQNPPFPFEALLRNYYSKCLPSILNRLRLLNDEKVASSSLQNFSLKPISNGCLAYLKTCIAELESSRQHL</sequence>
<dbReference type="Proteomes" id="UP001165960">
    <property type="component" value="Unassembled WGS sequence"/>
</dbReference>
<organism evidence="1 2">
    <name type="scientific">Entomophthora muscae</name>
    <dbReference type="NCBI Taxonomy" id="34485"/>
    <lineage>
        <taxon>Eukaryota</taxon>
        <taxon>Fungi</taxon>
        <taxon>Fungi incertae sedis</taxon>
        <taxon>Zoopagomycota</taxon>
        <taxon>Entomophthoromycotina</taxon>
        <taxon>Entomophthoromycetes</taxon>
        <taxon>Entomophthorales</taxon>
        <taxon>Entomophthoraceae</taxon>
        <taxon>Entomophthora</taxon>
    </lineage>
</organism>
<keyword evidence="2" id="KW-1185">Reference proteome</keyword>
<dbReference type="EC" id="2.3.2.24" evidence="1"/>
<gene>
    <name evidence="1" type="primary">UBE2O_2</name>
    <name evidence="1" type="ORF">DSO57_1033201</name>
</gene>
<protein>
    <submittedName>
        <fullName evidence="1">E2/E3 hybrid ubiquitin-protein ligase ube2o</fullName>
        <ecNumber evidence="1">2.3.2.24</ecNumber>
    </submittedName>
</protein>
<comment type="caution">
    <text evidence="1">The sequence shown here is derived from an EMBL/GenBank/DDBJ whole genome shotgun (WGS) entry which is preliminary data.</text>
</comment>
<evidence type="ECO:0000313" key="1">
    <source>
        <dbReference type="EMBL" id="KAJ9052538.1"/>
    </source>
</evidence>
<proteinExistence type="predicted"/>
<keyword evidence="1" id="KW-0012">Acyltransferase</keyword>
<accession>A0ACC2RR79</accession>
<name>A0ACC2RR79_9FUNG</name>
<keyword evidence="1" id="KW-0436">Ligase</keyword>
<dbReference type="EMBL" id="QTSX02006648">
    <property type="protein sequence ID" value="KAJ9052538.1"/>
    <property type="molecule type" value="Genomic_DNA"/>
</dbReference>